<keyword evidence="11" id="KW-1185">Reference proteome</keyword>
<dbReference type="FunFam" id="3.40.640.10:FF:000084">
    <property type="entry name" value="IscS-like cysteine desulfurase"/>
    <property type="match status" value="1"/>
</dbReference>
<dbReference type="GO" id="GO:0031071">
    <property type="term" value="F:cysteine desulfurase activity"/>
    <property type="evidence" value="ECO:0007669"/>
    <property type="project" value="UniProtKB-EC"/>
</dbReference>
<evidence type="ECO:0000259" key="9">
    <source>
        <dbReference type="Pfam" id="PF00266"/>
    </source>
</evidence>
<evidence type="ECO:0000256" key="2">
    <source>
        <dbReference type="ARBA" id="ARBA00006490"/>
    </source>
</evidence>
<dbReference type="InterPro" id="IPR000192">
    <property type="entry name" value="Aminotrans_V_dom"/>
</dbReference>
<dbReference type="STRING" id="396268.IV45_GL000040"/>
<dbReference type="EMBL" id="JQBW01000006">
    <property type="protein sequence ID" value="KRN59006.1"/>
    <property type="molecule type" value="Genomic_DNA"/>
</dbReference>
<evidence type="ECO:0000256" key="6">
    <source>
        <dbReference type="ARBA" id="ARBA00023004"/>
    </source>
</evidence>
<dbReference type="PATRIC" id="fig|396268.3.peg.41"/>
<evidence type="ECO:0000313" key="11">
    <source>
        <dbReference type="Proteomes" id="UP000050934"/>
    </source>
</evidence>
<keyword evidence="6" id="KW-0408">Iron</keyword>
<evidence type="ECO:0000256" key="3">
    <source>
        <dbReference type="ARBA" id="ARBA00022679"/>
    </source>
</evidence>
<evidence type="ECO:0000256" key="4">
    <source>
        <dbReference type="ARBA" id="ARBA00022723"/>
    </source>
</evidence>
<organism evidence="10 11">
    <name type="scientific">Limosilactobacillus secaliphilus</name>
    <dbReference type="NCBI Taxonomy" id="396268"/>
    <lineage>
        <taxon>Bacteria</taxon>
        <taxon>Bacillati</taxon>
        <taxon>Bacillota</taxon>
        <taxon>Bacilli</taxon>
        <taxon>Lactobacillales</taxon>
        <taxon>Lactobacillaceae</taxon>
        <taxon>Limosilactobacillus</taxon>
    </lineage>
</organism>
<dbReference type="InterPro" id="IPR015422">
    <property type="entry name" value="PyrdxlP-dep_Trfase_small"/>
</dbReference>
<dbReference type="InterPro" id="IPR015421">
    <property type="entry name" value="PyrdxlP-dep_Trfase_major"/>
</dbReference>
<dbReference type="SUPFAM" id="SSF53383">
    <property type="entry name" value="PLP-dependent transferases"/>
    <property type="match status" value="1"/>
</dbReference>
<name>A0A0R2I2J6_9LACO</name>
<dbReference type="PANTHER" id="PTHR11601">
    <property type="entry name" value="CYSTEINE DESULFURYLASE FAMILY MEMBER"/>
    <property type="match status" value="1"/>
</dbReference>
<proteinExistence type="inferred from homology"/>
<keyword evidence="3" id="KW-0808">Transferase</keyword>
<reference evidence="10 11" key="1">
    <citation type="journal article" date="2015" name="Genome Announc.">
        <title>Expanding the biotechnology potential of lactobacilli through comparative genomics of 213 strains and associated genera.</title>
        <authorList>
            <person name="Sun Z."/>
            <person name="Harris H.M."/>
            <person name="McCann A."/>
            <person name="Guo C."/>
            <person name="Argimon S."/>
            <person name="Zhang W."/>
            <person name="Yang X."/>
            <person name="Jeffery I.B."/>
            <person name="Cooney J.C."/>
            <person name="Kagawa T.F."/>
            <person name="Liu W."/>
            <person name="Song Y."/>
            <person name="Salvetti E."/>
            <person name="Wrobel A."/>
            <person name="Rasinkangas P."/>
            <person name="Parkhill J."/>
            <person name="Rea M.C."/>
            <person name="O'Sullivan O."/>
            <person name="Ritari J."/>
            <person name="Douillard F.P."/>
            <person name="Paul Ross R."/>
            <person name="Yang R."/>
            <person name="Briner A.E."/>
            <person name="Felis G.E."/>
            <person name="de Vos W.M."/>
            <person name="Barrangou R."/>
            <person name="Klaenhammer T.R."/>
            <person name="Caufield P.W."/>
            <person name="Cui Y."/>
            <person name="Zhang H."/>
            <person name="O'Toole P.W."/>
        </authorList>
    </citation>
    <scope>NUCLEOTIDE SEQUENCE [LARGE SCALE GENOMIC DNA]</scope>
    <source>
        <strain evidence="10 11">DSM 17896</strain>
    </source>
</reference>
<keyword evidence="4" id="KW-0479">Metal-binding</keyword>
<dbReference type="Proteomes" id="UP000050934">
    <property type="component" value="Unassembled WGS sequence"/>
</dbReference>
<dbReference type="AlphaFoldDB" id="A0A0R2I2J6"/>
<keyword evidence="7" id="KW-0411">Iron-sulfur</keyword>
<dbReference type="GO" id="GO:0046872">
    <property type="term" value="F:metal ion binding"/>
    <property type="evidence" value="ECO:0007669"/>
    <property type="project" value="UniProtKB-KW"/>
</dbReference>
<dbReference type="Gene3D" id="3.40.640.10">
    <property type="entry name" value="Type I PLP-dependent aspartate aminotransferase-like (Major domain)"/>
    <property type="match status" value="1"/>
</dbReference>
<evidence type="ECO:0000256" key="5">
    <source>
        <dbReference type="ARBA" id="ARBA00022898"/>
    </source>
</evidence>
<dbReference type="PIRSF" id="PIRSF005572">
    <property type="entry name" value="NifS"/>
    <property type="match status" value="1"/>
</dbReference>
<dbReference type="GO" id="GO:0051536">
    <property type="term" value="F:iron-sulfur cluster binding"/>
    <property type="evidence" value="ECO:0007669"/>
    <property type="project" value="UniProtKB-KW"/>
</dbReference>
<keyword evidence="5" id="KW-0663">Pyridoxal phosphate</keyword>
<comment type="caution">
    <text evidence="10">The sequence shown here is derived from an EMBL/GenBank/DDBJ whole genome shotgun (WGS) entry which is preliminary data.</text>
</comment>
<evidence type="ECO:0000256" key="7">
    <source>
        <dbReference type="ARBA" id="ARBA00023014"/>
    </source>
</evidence>
<dbReference type="Pfam" id="PF00266">
    <property type="entry name" value="Aminotran_5"/>
    <property type="match status" value="1"/>
</dbReference>
<comment type="cofactor">
    <cofactor evidence="1">
        <name>pyridoxal 5'-phosphate</name>
        <dbReference type="ChEBI" id="CHEBI:597326"/>
    </cofactor>
</comment>
<dbReference type="Gene3D" id="3.90.1150.10">
    <property type="entry name" value="Aspartate Aminotransferase, domain 1"/>
    <property type="match status" value="1"/>
</dbReference>
<dbReference type="InterPro" id="IPR015424">
    <property type="entry name" value="PyrdxlP-dep_Trfase"/>
</dbReference>
<evidence type="ECO:0000256" key="1">
    <source>
        <dbReference type="ARBA" id="ARBA00001933"/>
    </source>
</evidence>
<dbReference type="Gene3D" id="1.10.260.50">
    <property type="match status" value="1"/>
</dbReference>
<evidence type="ECO:0000313" key="10">
    <source>
        <dbReference type="EMBL" id="KRN59006.1"/>
    </source>
</evidence>
<protein>
    <submittedName>
        <fullName evidence="10">Cysteine desulfurase NifS</fullName>
    </submittedName>
</protein>
<comment type="similarity">
    <text evidence="2">Belongs to the class-V pyridoxal-phosphate-dependent aminotransferase family. NifS/IscS subfamily.</text>
</comment>
<feature type="domain" description="Aminotransferase class V" evidence="9">
    <location>
        <begin position="9"/>
        <end position="378"/>
    </location>
</feature>
<dbReference type="PANTHER" id="PTHR11601:SF34">
    <property type="entry name" value="CYSTEINE DESULFURASE"/>
    <property type="match status" value="1"/>
</dbReference>
<accession>A0A0R2I2J6</accession>
<comment type="catalytic activity">
    <reaction evidence="8">
        <text>(sulfur carrier)-H + L-cysteine = (sulfur carrier)-SH + L-alanine</text>
        <dbReference type="Rhea" id="RHEA:43892"/>
        <dbReference type="Rhea" id="RHEA-COMP:14737"/>
        <dbReference type="Rhea" id="RHEA-COMP:14739"/>
        <dbReference type="ChEBI" id="CHEBI:29917"/>
        <dbReference type="ChEBI" id="CHEBI:35235"/>
        <dbReference type="ChEBI" id="CHEBI:57972"/>
        <dbReference type="ChEBI" id="CHEBI:64428"/>
        <dbReference type="EC" id="2.8.1.7"/>
    </reaction>
</comment>
<dbReference type="InterPro" id="IPR016454">
    <property type="entry name" value="Cysteine_dSase"/>
</dbReference>
<gene>
    <name evidence="10" type="ORF">IV45_GL000040</name>
</gene>
<sequence length="393" mass="43493">MKKMDKHPVYLDNAGTTPMVPETIQALDDAMVNSWGNASTTNYYGRIARQTLENSRHLMAQSINAADDNEIVITSGGTESDNTVIYQTARARQKLGKHIITTKFEHEAILRPLEDLEKNYGFKVTYLDVDEDGQIDLQQLKDALTDDTILVSIMTVNNEVGSHLPIHEIGEIVKDSNAWFHTDAVQGYGAVPIDVQKDHIDLLSTSAHKINGPKMIGFLYRRDGINLPSLIRGGDQEMKRRAGTENVPQAAAFAKAIQLHFENDQLQKNAEKYWALKKQLVQGLKEHDIDFELNGAFDNDHMTPQTMNIWFKGVRSDALLTDLDLAGVVAAAGSACTAGSLEPSHVLVAMYGKNSPRVSESLRISLGMTNTSEDIDRLIDVLANLIPKLKNAD</sequence>
<evidence type="ECO:0000256" key="8">
    <source>
        <dbReference type="ARBA" id="ARBA00050776"/>
    </source>
</evidence>